<feature type="transmembrane region" description="Helical" evidence="1">
    <location>
        <begin position="87"/>
        <end position="107"/>
    </location>
</feature>
<proteinExistence type="predicted"/>
<protein>
    <submittedName>
        <fullName evidence="2">Uncharacterized protein</fullName>
    </submittedName>
</protein>
<evidence type="ECO:0000313" key="3">
    <source>
        <dbReference type="Proteomes" id="UP000078200"/>
    </source>
</evidence>
<reference evidence="2" key="1">
    <citation type="submission" date="2020-05" db="UniProtKB">
        <authorList>
            <consortium name="EnsemblMetazoa"/>
        </authorList>
    </citation>
    <scope>IDENTIFICATION</scope>
    <source>
        <strain evidence="2">TTRI</strain>
    </source>
</reference>
<evidence type="ECO:0000313" key="2">
    <source>
        <dbReference type="EnsemblMetazoa" id="GAUT018883-PA"/>
    </source>
</evidence>
<name>A0A1A9UXD8_GLOAU</name>
<keyword evidence="1" id="KW-1133">Transmembrane helix</keyword>
<organism evidence="2 3">
    <name type="scientific">Glossina austeni</name>
    <name type="common">Savannah tsetse fly</name>
    <dbReference type="NCBI Taxonomy" id="7395"/>
    <lineage>
        <taxon>Eukaryota</taxon>
        <taxon>Metazoa</taxon>
        <taxon>Ecdysozoa</taxon>
        <taxon>Arthropoda</taxon>
        <taxon>Hexapoda</taxon>
        <taxon>Insecta</taxon>
        <taxon>Pterygota</taxon>
        <taxon>Neoptera</taxon>
        <taxon>Endopterygota</taxon>
        <taxon>Diptera</taxon>
        <taxon>Brachycera</taxon>
        <taxon>Muscomorpha</taxon>
        <taxon>Hippoboscoidea</taxon>
        <taxon>Glossinidae</taxon>
        <taxon>Glossina</taxon>
    </lineage>
</organism>
<keyword evidence="1" id="KW-0812">Transmembrane</keyword>
<evidence type="ECO:0000256" key="1">
    <source>
        <dbReference type="SAM" id="Phobius"/>
    </source>
</evidence>
<dbReference type="AlphaFoldDB" id="A0A1A9UXD8"/>
<keyword evidence="1" id="KW-0472">Membrane</keyword>
<dbReference type="EnsemblMetazoa" id="GAUT018883-RA">
    <property type="protein sequence ID" value="GAUT018883-PA"/>
    <property type="gene ID" value="GAUT018883"/>
</dbReference>
<dbReference type="Proteomes" id="UP000078200">
    <property type="component" value="Unassembled WGS sequence"/>
</dbReference>
<accession>A0A1A9UXD8</accession>
<sequence length="134" mass="15419">MLGNTSDIYLKAFLGCASPFEWPRVGYHLRNLTYLTLLQMLSSQAKVEKLELFCLAQKRRKKKKKAANNTIHSANGSKKRATEDIRLYCWSSLLMAFWAYDVLYYLYLIGHQVPAELSFESSSNAARICHSLVY</sequence>
<keyword evidence="3" id="KW-1185">Reference proteome</keyword>
<dbReference type="VEuPathDB" id="VectorBase:GAUT018883"/>